<reference evidence="1 2" key="1">
    <citation type="submission" date="2023-10" db="EMBL/GenBank/DDBJ databases">
        <title>Draft genome sequence of Xylaria bambusicola isolate GMP-LS, the root and basal stem rot pathogen of sugarcane in Indonesia.</title>
        <authorList>
            <person name="Selvaraj P."/>
            <person name="Muralishankar V."/>
            <person name="Muruganantham S."/>
            <person name="Sp S."/>
            <person name="Haryani S."/>
            <person name="Lau K.J.X."/>
            <person name="Naqvi N.I."/>
        </authorList>
    </citation>
    <scope>NUCLEOTIDE SEQUENCE [LARGE SCALE GENOMIC DNA]</scope>
    <source>
        <strain evidence="1">GMP-LS</strain>
    </source>
</reference>
<organism evidence="1 2">
    <name type="scientific">Xylaria bambusicola</name>
    <dbReference type="NCBI Taxonomy" id="326684"/>
    <lineage>
        <taxon>Eukaryota</taxon>
        <taxon>Fungi</taxon>
        <taxon>Dikarya</taxon>
        <taxon>Ascomycota</taxon>
        <taxon>Pezizomycotina</taxon>
        <taxon>Sordariomycetes</taxon>
        <taxon>Xylariomycetidae</taxon>
        <taxon>Xylariales</taxon>
        <taxon>Xylariaceae</taxon>
        <taxon>Xylaria</taxon>
    </lineage>
</organism>
<keyword evidence="2" id="KW-1185">Reference proteome</keyword>
<evidence type="ECO:0000313" key="1">
    <source>
        <dbReference type="EMBL" id="KAK5626675.1"/>
    </source>
</evidence>
<gene>
    <name evidence="1" type="ORF">RRF57_002390</name>
</gene>
<evidence type="ECO:0000313" key="2">
    <source>
        <dbReference type="Proteomes" id="UP001305414"/>
    </source>
</evidence>
<accession>A0AAN7YVK3</accession>
<protein>
    <submittedName>
        <fullName evidence="1">Uncharacterized protein</fullName>
    </submittedName>
</protein>
<dbReference type="EMBL" id="JAWHQM010000004">
    <property type="protein sequence ID" value="KAK5626675.1"/>
    <property type="molecule type" value="Genomic_DNA"/>
</dbReference>
<name>A0AAN7YVK3_9PEZI</name>
<comment type="caution">
    <text evidence="1">The sequence shown here is derived from an EMBL/GenBank/DDBJ whole genome shotgun (WGS) entry which is preliminary data.</text>
</comment>
<proteinExistence type="predicted"/>
<dbReference type="Proteomes" id="UP001305414">
    <property type="component" value="Unassembled WGS sequence"/>
</dbReference>
<sequence>MSFFSDLVPMSPRDRQRKPVIEPYVMDGMIDVQLPVGFVGDQVKLGGNLTSVNPDADAKTHLLISLLQTEALQLTLSDDVEISHNLTHPRPCTCEAG</sequence>
<dbReference type="AlphaFoldDB" id="A0AAN7YVK3"/>